<feature type="transmembrane region" description="Helical" evidence="1">
    <location>
        <begin position="171"/>
        <end position="191"/>
    </location>
</feature>
<dbReference type="Gene3D" id="1.20.950.20">
    <property type="entry name" value="Transmembrane di-heme cytochromes, Chain C"/>
    <property type="match status" value="1"/>
</dbReference>
<protein>
    <submittedName>
        <fullName evidence="2">Cytochrome b subunit of formate dehydrogenase</fullName>
    </submittedName>
</protein>
<organism evidence="2 3">
    <name type="scientific">Methanolobus profundi</name>
    <dbReference type="NCBI Taxonomy" id="487685"/>
    <lineage>
        <taxon>Archaea</taxon>
        <taxon>Methanobacteriati</taxon>
        <taxon>Methanobacteriota</taxon>
        <taxon>Stenosarchaea group</taxon>
        <taxon>Methanomicrobia</taxon>
        <taxon>Methanosarcinales</taxon>
        <taxon>Methanosarcinaceae</taxon>
        <taxon>Methanolobus</taxon>
    </lineage>
</organism>
<feature type="transmembrane region" description="Helical" evidence="1">
    <location>
        <begin position="229"/>
        <end position="248"/>
    </location>
</feature>
<sequence length="286" mass="32920">MYDPGVKEMRRRQRLTPEDKRIIKLHGGERHIERYSFLERLAHFAHLLSLFILLFTGFKIYLGWDFMSYHLALYIHMIFAIVFILANWLLIPYNIATTEVPHCEKCKSGEHNEFVHSAMNIAGRYLLGPQDIKNMYHIMLNFIGKGDYPAFTVYDVKNKGYIGKLHPATKFLLVFEGMAVAVIVFTGIVIYNLQWSLLGIIPVSQILLAIGDIVAPLFNMGTIAFMRALHLAMAYFFIIEVIVHVGIIEMDPKVWKYHKAIFIGGEEDLCDHNYIKLINVEAEPGE</sequence>
<dbReference type="AlphaFoldDB" id="A0A1I4PT48"/>
<keyword evidence="1" id="KW-0472">Membrane</keyword>
<dbReference type="InterPro" id="IPR016174">
    <property type="entry name" value="Di-haem_cyt_TM"/>
</dbReference>
<keyword evidence="1" id="KW-1133">Transmembrane helix</keyword>
<dbReference type="GO" id="GO:0016020">
    <property type="term" value="C:membrane"/>
    <property type="evidence" value="ECO:0007669"/>
    <property type="project" value="InterPro"/>
</dbReference>
<evidence type="ECO:0000256" key="1">
    <source>
        <dbReference type="SAM" id="Phobius"/>
    </source>
</evidence>
<dbReference type="Proteomes" id="UP000198535">
    <property type="component" value="Unassembled WGS sequence"/>
</dbReference>
<keyword evidence="3" id="KW-1185">Reference proteome</keyword>
<feature type="transmembrane region" description="Helical" evidence="1">
    <location>
        <begin position="41"/>
        <end position="62"/>
    </location>
</feature>
<evidence type="ECO:0000313" key="2">
    <source>
        <dbReference type="EMBL" id="SFM30670.1"/>
    </source>
</evidence>
<gene>
    <name evidence="2" type="ORF">SAMN04488696_0862</name>
</gene>
<dbReference type="SUPFAM" id="SSF81342">
    <property type="entry name" value="Transmembrane di-heme cytochromes"/>
    <property type="match status" value="1"/>
</dbReference>
<evidence type="ECO:0000313" key="3">
    <source>
        <dbReference type="Proteomes" id="UP000198535"/>
    </source>
</evidence>
<dbReference type="GO" id="GO:0022904">
    <property type="term" value="P:respiratory electron transport chain"/>
    <property type="evidence" value="ECO:0007669"/>
    <property type="project" value="InterPro"/>
</dbReference>
<proteinExistence type="predicted"/>
<name>A0A1I4PT48_9EURY</name>
<keyword evidence="1" id="KW-0812">Transmembrane</keyword>
<dbReference type="STRING" id="487685.SAMN04488696_0862"/>
<feature type="transmembrane region" description="Helical" evidence="1">
    <location>
        <begin position="197"/>
        <end position="217"/>
    </location>
</feature>
<dbReference type="EMBL" id="FOUJ01000001">
    <property type="protein sequence ID" value="SFM30670.1"/>
    <property type="molecule type" value="Genomic_DNA"/>
</dbReference>
<accession>A0A1I4PT48</accession>
<feature type="transmembrane region" description="Helical" evidence="1">
    <location>
        <begin position="68"/>
        <end position="90"/>
    </location>
</feature>
<reference evidence="3" key="1">
    <citation type="submission" date="2016-10" db="EMBL/GenBank/DDBJ databases">
        <authorList>
            <person name="Varghese N."/>
            <person name="Submissions S."/>
        </authorList>
    </citation>
    <scope>NUCLEOTIDE SEQUENCE [LARGE SCALE GENOMIC DNA]</scope>
    <source>
        <strain evidence="3">Mob M</strain>
    </source>
</reference>